<dbReference type="InterPro" id="IPR023395">
    <property type="entry name" value="MCP_dom_sf"/>
</dbReference>
<keyword evidence="7" id="KW-0496">Mitochondrion</keyword>
<keyword evidence="5" id="KW-0677">Repeat</keyword>
<feature type="repeat" description="Solcar" evidence="9">
    <location>
        <begin position="98"/>
        <end position="183"/>
    </location>
</feature>
<dbReference type="EMBL" id="CAUJNA010000779">
    <property type="protein sequence ID" value="CAJ1381107.1"/>
    <property type="molecule type" value="Genomic_DNA"/>
</dbReference>
<keyword evidence="3 10" id="KW-0813">Transport</keyword>
<dbReference type="AlphaFoldDB" id="A0AA36MRA0"/>
<evidence type="ECO:0000256" key="7">
    <source>
        <dbReference type="ARBA" id="ARBA00023128"/>
    </source>
</evidence>
<keyword evidence="6" id="KW-1133">Transmembrane helix</keyword>
<feature type="repeat" description="Solcar" evidence="9">
    <location>
        <begin position="8"/>
        <end position="90"/>
    </location>
</feature>
<dbReference type="PANTHER" id="PTHR45624:SF10">
    <property type="entry name" value="SLC (SOLUTE CARRIER) HOMOLOG"/>
    <property type="match status" value="1"/>
</dbReference>
<dbReference type="GO" id="GO:0022857">
    <property type="term" value="F:transmembrane transporter activity"/>
    <property type="evidence" value="ECO:0007669"/>
    <property type="project" value="TreeGrafter"/>
</dbReference>
<dbReference type="InterPro" id="IPR018108">
    <property type="entry name" value="MCP_transmembrane"/>
</dbReference>
<proteinExistence type="inferred from homology"/>
<dbReference type="PROSITE" id="PS50920">
    <property type="entry name" value="SOLCAR"/>
    <property type="match status" value="3"/>
</dbReference>
<comment type="caution">
    <text evidence="11">The sequence shown here is derived from an EMBL/GenBank/DDBJ whole genome shotgun (WGS) entry which is preliminary data.</text>
</comment>
<dbReference type="Pfam" id="PF00153">
    <property type="entry name" value="Mito_carr"/>
    <property type="match status" value="3"/>
</dbReference>
<evidence type="ECO:0000313" key="11">
    <source>
        <dbReference type="EMBL" id="CAJ1381107.1"/>
    </source>
</evidence>
<protein>
    <submittedName>
        <fullName evidence="11">Uncharacterized protein</fullName>
    </submittedName>
</protein>
<evidence type="ECO:0000256" key="5">
    <source>
        <dbReference type="ARBA" id="ARBA00022737"/>
    </source>
</evidence>
<keyword evidence="8 9" id="KW-0472">Membrane</keyword>
<evidence type="ECO:0000256" key="10">
    <source>
        <dbReference type="RuleBase" id="RU000488"/>
    </source>
</evidence>
<dbReference type="InterPro" id="IPR050567">
    <property type="entry name" value="Mitochondrial_Carrier"/>
</dbReference>
<reference evidence="11" key="1">
    <citation type="submission" date="2023-08" db="EMBL/GenBank/DDBJ databases">
        <authorList>
            <person name="Chen Y."/>
            <person name="Shah S."/>
            <person name="Dougan E. K."/>
            <person name="Thang M."/>
            <person name="Chan C."/>
        </authorList>
    </citation>
    <scope>NUCLEOTIDE SEQUENCE</scope>
</reference>
<evidence type="ECO:0000256" key="2">
    <source>
        <dbReference type="ARBA" id="ARBA00006375"/>
    </source>
</evidence>
<dbReference type="SUPFAM" id="SSF103506">
    <property type="entry name" value="Mitochondrial carrier"/>
    <property type="match status" value="1"/>
</dbReference>
<comment type="subcellular location">
    <subcellularLocation>
        <location evidence="1">Mitochondrion membrane</location>
        <topology evidence="1">Multi-pass membrane protein</topology>
    </subcellularLocation>
</comment>
<evidence type="ECO:0000256" key="6">
    <source>
        <dbReference type="ARBA" id="ARBA00022989"/>
    </source>
</evidence>
<dbReference type="Gene3D" id="1.50.40.10">
    <property type="entry name" value="Mitochondrial carrier domain"/>
    <property type="match status" value="1"/>
</dbReference>
<dbReference type="Proteomes" id="UP001178507">
    <property type="component" value="Unassembled WGS sequence"/>
</dbReference>
<keyword evidence="12" id="KW-1185">Reference proteome</keyword>
<evidence type="ECO:0000256" key="1">
    <source>
        <dbReference type="ARBA" id="ARBA00004225"/>
    </source>
</evidence>
<evidence type="ECO:0000256" key="3">
    <source>
        <dbReference type="ARBA" id="ARBA00022448"/>
    </source>
</evidence>
<gene>
    <name evidence="11" type="ORF">EVOR1521_LOCUS8896</name>
</gene>
<feature type="repeat" description="Solcar" evidence="9">
    <location>
        <begin position="190"/>
        <end position="278"/>
    </location>
</feature>
<evidence type="ECO:0000256" key="4">
    <source>
        <dbReference type="ARBA" id="ARBA00022692"/>
    </source>
</evidence>
<organism evidence="11 12">
    <name type="scientific">Effrenium voratum</name>
    <dbReference type="NCBI Taxonomy" id="2562239"/>
    <lineage>
        <taxon>Eukaryota</taxon>
        <taxon>Sar</taxon>
        <taxon>Alveolata</taxon>
        <taxon>Dinophyceae</taxon>
        <taxon>Suessiales</taxon>
        <taxon>Symbiodiniaceae</taxon>
        <taxon>Effrenium</taxon>
    </lineage>
</organism>
<dbReference type="GO" id="GO:0031966">
    <property type="term" value="C:mitochondrial membrane"/>
    <property type="evidence" value="ECO:0007669"/>
    <property type="project" value="UniProtKB-SubCell"/>
</dbReference>
<sequence>MSDAALAARDFFGGTLGGMAGILAGHPLDTAKTRLQAMQRFENAGTYKVLSDTARHEGARALYKGMSFPLYSTALCNAVVFCVQGAAERWLTSALGDRPQVTGFLGGCIAGLAQSPLVCAVDLVKTQRQVQFGEGRGPLQILRARAGAGLGFRGFFQGLGPTAVKECPSYGVYFLVYEESKRIFDQSKVPTVLATLGAGGLAGCFALGMIHPVDVVKSRIQSLPVEATAQEAGVWHVVTAGLRKEGFSFMLRGFGAAMQRAFVLNAATFGGYELAVAAWDKL</sequence>
<evidence type="ECO:0000313" key="12">
    <source>
        <dbReference type="Proteomes" id="UP001178507"/>
    </source>
</evidence>
<dbReference type="PANTHER" id="PTHR45624">
    <property type="entry name" value="MITOCHONDRIAL BASIC AMINO ACIDS TRANSPORTER-RELATED"/>
    <property type="match status" value="1"/>
</dbReference>
<name>A0AA36MRA0_9DINO</name>
<accession>A0AA36MRA0</accession>
<evidence type="ECO:0000256" key="9">
    <source>
        <dbReference type="PROSITE-ProRule" id="PRU00282"/>
    </source>
</evidence>
<comment type="similarity">
    <text evidence="2 10">Belongs to the mitochondrial carrier (TC 2.A.29) family.</text>
</comment>
<evidence type="ECO:0000256" key="8">
    <source>
        <dbReference type="ARBA" id="ARBA00023136"/>
    </source>
</evidence>
<keyword evidence="4 9" id="KW-0812">Transmembrane</keyword>